<evidence type="ECO:0000259" key="1">
    <source>
        <dbReference type="PROSITE" id="PS51186"/>
    </source>
</evidence>
<proteinExistence type="predicted"/>
<dbReference type="InterPro" id="IPR016181">
    <property type="entry name" value="Acyl_CoA_acyltransferase"/>
</dbReference>
<dbReference type="SUPFAM" id="SSF55729">
    <property type="entry name" value="Acyl-CoA N-acyltransferases (Nat)"/>
    <property type="match status" value="1"/>
</dbReference>
<dbReference type="Gene3D" id="3.40.630.30">
    <property type="match status" value="1"/>
</dbReference>
<dbReference type="CDD" id="cd04301">
    <property type="entry name" value="NAT_SF"/>
    <property type="match status" value="1"/>
</dbReference>
<evidence type="ECO:0000313" key="2">
    <source>
        <dbReference type="EMBL" id="MBM6745624.1"/>
    </source>
</evidence>
<name>A0ABS2EKY9_9FIRM</name>
<dbReference type="PROSITE" id="PS51186">
    <property type="entry name" value="GNAT"/>
    <property type="match status" value="1"/>
</dbReference>
<dbReference type="InterPro" id="IPR000182">
    <property type="entry name" value="GNAT_dom"/>
</dbReference>
<protein>
    <submittedName>
        <fullName evidence="2">GNAT family N-acetyltransferase</fullName>
    </submittedName>
</protein>
<sequence>MESLEKIFESNWGSVFMIYDSKKINLLEIEHIKILSNNTLEGIITFFEDPVAIHIVSLNSFVSGKGIGKRLLEKIEAIAKQREKQTLYVETTNDNCNAIKFYQTYGFDMYQLQIDEVSNQRILKPSIPVSGCYGIPIKHIIKFKKCIH</sequence>
<dbReference type="Pfam" id="PF00583">
    <property type="entry name" value="Acetyltransf_1"/>
    <property type="match status" value="1"/>
</dbReference>
<dbReference type="RefSeq" id="WP_118636682.1">
    <property type="nucleotide sequence ID" value="NZ_JACJKH010000046.1"/>
</dbReference>
<gene>
    <name evidence="2" type="ORF">H6A32_15275</name>
</gene>
<dbReference type="Proteomes" id="UP000775686">
    <property type="component" value="Unassembled WGS sequence"/>
</dbReference>
<comment type="caution">
    <text evidence="2">The sequence shown here is derived from an EMBL/GenBank/DDBJ whole genome shotgun (WGS) entry which is preliminary data.</text>
</comment>
<reference evidence="2 3" key="1">
    <citation type="journal article" date="2021" name="Sci. Rep.">
        <title>The distribution of antibiotic resistance genes in chicken gut microbiota commensals.</title>
        <authorList>
            <person name="Juricova H."/>
            <person name="Matiasovicova J."/>
            <person name="Kubasova T."/>
            <person name="Cejkova D."/>
            <person name="Rychlik I."/>
        </authorList>
    </citation>
    <scope>NUCLEOTIDE SEQUENCE [LARGE SCALE GENOMIC DNA]</scope>
    <source>
        <strain evidence="2 3">An770</strain>
    </source>
</reference>
<accession>A0ABS2EKY9</accession>
<feature type="domain" description="N-acetyltransferase" evidence="1">
    <location>
        <begin position="1"/>
        <end position="147"/>
    </location>
</feature>
<dbReference type="EMBL" id="JACJKH010000046">
    <property type="protein sequence ID" value="MBM6745624.1"/>
    <property type="molecule type" value="Genomic_DNA"/>
</dbReference>
<evidence type="ECO:0000313" key="3">
    <source>
        <dbReference type="Proteomes" id="UP000775686"/>
    </source>
</evidence>
<organism evidence="2 3">
    <name type="scientific">Drancourtella massiliensis</name>
    <dbReference type="NCBI Taxonomy" id="1632013"/>
    <lineage>
        <taxon>Bacteria</taxon>
        <taxon>Bacillati</taxon>
        <taxon>Bacillota</taxon>
        <taxon>Clostridia</taxon>
        <taxon>Eubacteriales</taxon>
        <taxon>Oscillospiraceae</taxon>
        <taxon>Drancourtella</taxon>
    </lineage>
</organism>
<keyword evidence="3" id="KW-1185">Reference proteome</keyword>